<comment type="caution">
    <text evidence="1">The sequence shown here is derived from an EMBL/GenBank/DDBJ whole genome shotgun (WGS) entry which is preliminary data.</text>
</comment>
<gene>
    <name evidence="1" type="ORF">GUY60_11305</name>
</gene>
<proteinExistence type="predicted"/>
<dbReference type="OrthoDB" id="3968076at2"/>
<sequence>MTTVVDRLRGWQGWGGPDLWDQAWERAVAVVEGPLSGHSIIIDGVVLAEGAAGLATALYLVSADLGVEPSRVTEEQIQALYGGDMPDEERTALWEARLTALGHVLDDTSDPVIRVWNVISHFHKTPGGDYDDTVDAASMTRWGCGYTAGMRKLRRRFDIAL</sequence>
<evidence type="ECO:0000313" key="1">
    <source>
        <dbReference type="EMBL" id="NBE51999.1"/>
    </source>
</evidence>
<dbReference type="RefSeq" id="WP_161696515.1">
    <property type="nucleotide sequence ID" value="NZ_JAAAHS010000062.1"/>
</dbReference>
<dbReference type="AlphaFoldDB" id="A0A964XK47"/>
<reference evidence="1" key="1">
    <citation type="submission" date="2020-01" db="EMBL/GenBank/DDBJ databases">
        <title>Whole-genome analyses of novel actinobacteria.</title>
        <authorList>
            <person name="Sahin N."/>
        </authorList>
    </citation>
    <scope>NUCLEOTIDE SEQUENCE</scope>
    <source>
        <strain evidence="1">YC537</strain>
    </source>
</reference>
<protein>
    <submittedName>
        <fullName evidence="1">Uncharacterized protein</fullName>
    </submittedName>
</protein>
<keyword evidence="2" id="KW-1185">Reference proteome</keyword>
<dbReference type="EMBL" id="JAAAHS010000062">
    <property type="protein sequence ID" value="NBE51999.1"/>
    <property type="molecule type" value="Genomic_DNA"/>
</dbReference>
<accession>A0A964XK47</accession>
<evidence type="ECO:0000313" key="2">
    <source>
        <dbReference type="Proteomes" id="UP000598297"/>
    </source>
</evidence>
<name>A0A964XK47_9ACTN</name>
<organism evidence="1 2">
    <name type="scientific">Streptomyces boluensis</name>
    <dbReference type="NCBI Taxonomy" id="1775135"/>
    <lineage>
        <taxon>Bacteria</taxon>
        <taxon>Bacillati</taxon>
        <taxon>Actinomycetota</taxon>
        <taxon>Actinomycetes</taxon>
        <taxon>Kitasatosporales</taxon>
        <taxon>Streptomycetaceae</taxon>
        <taxon>Streptomyces</taxon>
    </lineage>
</organism>
<dbReference type="Proteomes" id="UP000598297">
    <property type="component" value="Unassembled WGS sequence"/>
</dbReference>